<name>A0A3N4HHF2_ASCIM</name>
<sequence length="306" mass="34824">MSPAPKRARYSLVQSHAPAVLGGKSPAPTTTFLCLPHEIRLLISEHITQWRDHIAYRQMDRTNHILLTSTYRSIIERQFRMEKCVQEAIDSFMVRAQSGYGLSHFIVSESGSLIPQSGAGAYYIRSSSGVEDETATDTFGSSKESKDLLHFMHRNNIHSLLQTFFAGAPKWSVYHARAFKEVQVYVDDFERVNKRAGEVLEQLNVFDMPYDVKCITHTFSTFVRALTLLRSKDTVEAEITTVRCHAGDAYIVLYWFVLKEAIATISKLLARSSLISHEEGEHYMQGANVLASEIEDLFQIYQSFWV</sequence>
<proteinExistence type="predicted"/>
<organism evidence="1 2">
    <name type="scientific">Ascobolus immersus RN42</name>
    <dbReference type="NCBI Taxonomy" id="1160509"/>
    <lineage>
        <taxon>Eukaryota</taxon>
        <taxon>Fungi</taxon>
        <taxon>Dikarya</taxon>
        <taxon>Ascomycota</taxon>
        <taxon>Pezizomycotina</taxon>
        <taxon>Pezizomycetes</taxon>
        <taxon>Pezizales</taxon>
        <taxon>Ascobolaceae</taxon>
        <taxon>Ascobolus</taxon>
    </lineage>
</organism>
<accession>A0A3N4HHF2</accession>
<dbReference type="AlphaFoldDB" id="A0A3N4HHF2"/>
<dbReference type="Proteomes" id="UP000275078">
    <property type="component" value="Unassembled WGS sequence"/>
</dbReference>
<protein>
    <submittedName>
        <fullName evidence="1">Uncharacterized protein</fullName>
    </submittedName>
</protein>
<gene>
    <name evidence="1" type="ORF">BJ508DRAFT_315585</name>
</gene>
<reference evidence="1 2" key="1">
    <citation type="journal article" date="2018" name="Nat. Ecol. Evol.">
        <title>Pezizomycetes genomes reveal the molecular basis of ectomycorrhizal truffle lifestyle.</title>
        <authorList>
            <person name="Murat C."/>
            <person name="Payen T."/>
            <person name="Noel B."/>
            <person name="Kuo A."/>
            <person name="Morin E."/>
            <person name="Chen J."/>
            <person name="Kohler A."/>
            <person name="Krizsan K."/>
            <person name="Balestrini R."/>
            <person name="Da Silva C."/>
            <person name="Montanini B."/>
            <person name="Hainaut M."/>
            <person name="Levati E."/>
            <person name="Barry K.W."/>
            <person name="Belfiori B."/>
            <person name="Cichocki N."/>
            <person name="Clum A."/>
            <person name="Dockter R.B."/>
            <person name="Fauchery L."/>
            <person name="Guy J."/>
            <person name="Iotti M."/>
            <person name="Le Tacon F."/>
            <person name="Lindquist E.A."/>
            <person name="Lipzen A."/>
            <person name="Malagnac F."/>
            <person name="Mello A."/>
            <person name="Molinier V."/>
            <person name="Miyauchi S."/>
            <person name="Poulain J."/>
            <person name="Riccioni C."/>
            <person name="Rubini A."/>
            <person name="Sitrit Y."/>
            <person name="Splivallo R."/>
            <person name="Traeger S."/>
            <person name="Wang M."/>
            <person name="Zifcakova L."/>
            <person name="Wipf D."/>
            <person name="Zambonelli A."/>
            <person name="Paolocci F."/>
            <person name="Nowrousian M."/>
            <person name="Ottonello S."/>
            <person name="Baldrian P."/>
            <person name="Spatafora J.W."/>
            <person name="Henrissat B."/>
            <person name="Nagy L.G."/>
            <person name="Aury J.M."/>
            <person name="Wincker P."/>
            <person name="Grigoriev I.V."/>
            <person name="Bonfante P."/>
            <person name="Martin F.M."/>
        </authorList>
    </citation>
    <scope>NUCLEOTIDE SEQUENCE [LARGE SCALE GENOMIC DNA]</scope>
    <source>
        <strain evidence="1 2">RN42</strain>
    </source>
</reference>
<keyword evidence="2" id="KW-1185">Reference proteome</keyword>
<evidence type="ECO:0000313" key="2">
    <source>
        <dbReference type="Proteomes" id="UP000275078"/>
    </source>
</evidence>
<dbReference type="EMBL" id="ML119926">
    <property type="protein sequence ID" value="RPA71470.1"/>
    <property type="molecule type" value="Genomic_DNA"/>
</dbReference>
<evidence type="ECO:0000313" key="1">
    <source>
        <dbReference type="EMBL" id="RPA71470.1"/>
    </source>
</evidence>